<comment type="pathway">
    <text evidence="1 9 14">Porphyrin-containing compound metabolism; protoporphyrin-IX biosynthesis; 5-aminolevulinate from L-glutamyl-tRNA(Glu): step 1/2.</text>
</comment>
<evidence type="ECO:0000256" key="15">
    <source>
        <dbReference type="SAM" id="MobiDB-lite"/>
    </source>
</evidence>
<gene>
    <name evidence="9" type="primary">hemA</name>
    <name evidence="19" type="ORF">E1757_13505</name>
</gene>
<feature type="binding site" evidence="9 12">
    <location>
        <begin position="189"/>
        <end position="194"/>
    </location>
    <ligand>
        <name>NADP(+)</name>
        <dbReference type="ChEBI" id="CHEBI:58349"/>
    </ligand>
</feature>
<keyword evidence="5 9" id="KW-0560">Oxidoreductase</keyword>
<accession>A0A4R5KPX5</accession>
<comment type="caution">
    <text evidence="19">The sequence shown here is derived from an EMBL/GenBank/DDBJ whole genome shotgun (WGS) entry which is preliminary data.</text>
</comment>
<feature type="site" description="Important for activity" evidence="9 13">
    <location>
        <position position="99"/>
    </location>
</feature>
<evidence type="ECO:0000256" key="10">
    <source>
        <dbReference type="PIRSR" id="PIRSR000445-1"/>
    </source>
</evidence>
<dbReference type="Pfam" id="PF05201">
    <property type="entry name" value="GlutR_N"/>
    <property type="match status" value="1"/>
</dbReference>
<evidence type="ECO:0000256" key="11">
    <source>
        <dbReference type="PIRSR" id="PIRSR000445-2"/>
    </source>
</evidence>
<dbReference type="HAMAP" id="MF_00087">
    <property type="entry name" value="Glu_tRNA_reductase"/>
    <property type="match status" value="1"/>
</dbReference>
<evidence type="ECO:0000256" key="13">
    <source>
        <dbReference type="PIRSR" id="PIRSR000445-4"/>
    </source>
</evidence>
<comment type="similarity">
    <text evidence="2 9 14">Belongs to the glutamyl-tRNA reductase family.</text>
</comment>
<evidence type="ECO:0000256" key="4">
    <source>
        <dbReference type="ARBA" id="ARBA00022857"/>
    </source>
</evidence>
<keyword evidence="6 9" id="KW-0627">Porphyrin biosynthesis</keyword>
<evidence type="ECO:0000259" key="16">
    <source>
        <dbReference type="Pfam" id="PF00745"/>
    </source>
</evidence>
<dbReference type="Pfam" id="PF00745">
    <property type="entry name" value="GlutR_dimer"/>
    <property type="match status" value="1"/>
</dbReference>
<keyword evidence="4 9" id="KW-0521">NADP</keyword>
<dbReference type="FunFam" id="3.30.460.30:FF:000001">
    <property type="entry name" value="Glutamyl-tRNA reductase"/>
    <property type="match status" value="1"/>
</dbReference>
<dbReference type="PANTHER" id="PTHR43013">
    <property type="entry name" value="GLUTAMYL-TRNA REDUCTASE"/>
    <property type="match status" value="1"/>
</dbReference>
<comment type="subunit">
    <text evidence="9">Homodimer.</text>
</comment>
<dbReference type="Pfam" id="PF01488">
    <property type="entry name" value="Shikimate_DH"/>
    <property type="match status" value="1"/>
</dbReference>
<evidence type="ECO:0000259" key="18">
    <source>
        <dbReference type="Pfam" id="PF05201"/>
    </source>
</evidence>
<evidence type="ECO:0000256" key="1">
    <source>
        <dbReference type="ARBA" id="ARBA00005059"/>
    </source>
</evidence>
<dbReference type="NCBIfam" id="NF000744">
    <property type="entry name" value="PRK00045.1-3"/>
    <property type="match status" value="1"/>
</dbReference>
<comment type="domain">
    <text evidence="9">Possesses an unusual extended V-shaped dimeric structure with each monomer consisting of three distinct domains arranged along a curved 'spinal' alpha-helix. The N-terminal catalytic domain specifically recognizes the glutamate moiety of the substrate. The second domain is the NADPH-binding domain, and the third C-terminal domain is responsible for dimerization.</text>
</comment>
<dbReference type="SUPFAM" id="SSF51735">
    <property type="entry name" value="NAD(P)-binding Rossmann-fold domains"/>
    <property type="match status" value="1"/>
</dbReference>
<sequence>MHIVVAGLNYRTAPVAIREKFTFSEVELTRALKELKQTKSVMECVIVGTCNRTELYVVVEREHLCGHYLRGFIEKWFGVPREQFNKHLYIYESDKAIDHLFHVASGLDSMVIGETQILGQVKDALQLAQQEKTTGVMLNTLFKQAVTMAKRAHTETGIGENPVSVSYAAVELGKRIFGSYDHKKVMIVGAGKMSELTVKHLYANGADKVIVVNRTLSRAQELADKFQGVACSMDRLLQYLEEVDIVISSTGAADLVLTREQVAAVLQKRRSRPLFMIDIAVPRDLDPAIGELPNVFLYDIDNLQTIVNNHLQERHKAAVVIEEMIVGEMRAFEQWTKTLGVSPVIQALQTKAGMIHEETMDSLMKKLPDLDERELKVIRKLTKSIVNQMLRDPVNRIKEMAAERHGDEALDYFTKIFALEEQMAQLEQEEEAARKSAAEGAHDRWKEEQVTAVPMTPADALAKS</sequence>
<proteinExistence type="inferred from homology"/>
<dbReference type="InterPro" id="IPR036291">
    <property type="entry name" value="NAD(P)-bd_dom_sf"/>
</dbReference>
<comment type="miscellaneous">
    <text evidence="9">During catalysis, the active site Cys acts as a nucleophile attacking the alpha-carbonyl group of tRNA-bound glutamate with the formation of a thioester intermediate between enzyme and glutamate, and the concomitant release of tRNA(Glu). The thioester intermediate is finally reduced by direct hydride transfer from NADPH, to form the product GSA.</text>
</comment>
<evidence type="ECO:0000256" key="6">
    <source>
        <dbReference type="ARBA" id="ARBA00023244"/>
    </source>
</evidence>
<name>A0A4R5KPX5_9BACL</name>
<dbReference type="InterPro" id="IPR018214">
    <property type="entry name" value="GluRdtase_CS"/>
</dbReference>
<evidence type="ECO:0000256" key="3">
    <source>
        <dbReference type="ARBA" id="ARBA00012970"/>
    </source>
</evidence>
<evidence type="ECO:0000256" key="7">
    <source>
        <dbReference type="ARBA" id="ARBA00047464"/>
    </source>
</evidence>
<evidence type="ECO:0000313" key="20">
    <source>
        <dbReference type="Proteomes" id="UP000295636"/>
    </source>
</evidence>
<dbReference type="InterPro" id="IPR015895">
    <property type="entry name" value="4pyrrol_synth_GluRdtase_N"/>
</dbReference>
<feature type="domain" description="Tetrapyrrole biosynthesis glutamyl-tRNA reductase dimerisation" evidence="16">
    <location>
        <begin position="321"/>
        <end position="419"/>
    </location>
</feature>
<dbReference type="Gene3D" id="3.40.50.720">
    <property type="entry name" value="NAD(P)-binding Rossmann-like Domain"/>
    <property type="match status" value="1"/>
</dbReference>
<dbReference type="GO" id="GO:0050661">
    <property type="term" value="F:NADP binding"/>
    <property type="evidence" value="ECO:0007669"/>
    <property type="project" value="InterPro"/>
</dbReference>
<evidence type="ECO:0000256" key="5">
    <source>
        <dbReference type="ARBA" id="ARBA00023002"/>
    </source>
</evidence>
<evidence type="ECO:0000259" key="17">
    <source>
        <dbReference type="Pfam" id="PF01488"/>
    </source>
</evidence>
<dbReference type="InterPro" id="IPR000343">
    <property type="entry name" value="4pyrrol_synth_GluRdtase"/>
</dbReference>
<dbReference type="PIRSF" id="PIRSF000445">
    <property type="entry name" value="4pyrrol_synth_GluRdtase"/>
    <property type="match status" value="1"/>
</dbReference>
<dbReference type="EC" id="1.2.1.70" evidence="3 9"/>
<reference evidence="19 20" key="1">
    <citation type="submission" date="2019-03" db="EMBL/GenBank/DDBJ databases">
        <title>This is whole genome sequence of Paenibacillus sp MS74 strain.</title>
        <authorList>
            <person name="Trinh H.N."/>
        </authorList>
    </citation>
    <scope>NUCLEOTIDE SEQUENCE [LARGE SCALE GENOMIC DNA]</scope>
    <source>
        <strain evidence="19 20">MS74</strain>
    </source>
</reference>
<keyword evidence="20" id="KW-1185">Reference proteome</keyword>
<evidence type="ECO:0000256" key="8">
    <source>
        <dbReference type="ARBA" id="ARBA00068659"/>
    </source>
</evidence>
<evidence type="ECO:0000313" key="19">
    <source>
        <dbReference type="EMBL" id="TDF97751.1"/>
    </source>
</evidence>
<dbReference type="InterPro" id="IPR036343">
    <property type="entry name" value="GluRdtase_N_sf"/>
</dbReference>
<dbReference type="Gene3D" id="3.30.460.30">
    <property type="entry name" value="Glutamyl-tRNA reductase, N-terminal domain"/>
    <property type="match status" value="1"/>
</dbReference>
<dbReference type="RefSeq" id="WP_133229114.1">
    <property type="nucleotide sequence ID" value="NZ_SMRT01000005.1"/>
</dbReference>
<dbReference type="EMBL" id="SMRT01000005">
    <property type="protein sequence ID" value="TDF97751.1"/>
    <property type="molecule type" value="Genomic_DNA"/>
</dbReference>
<dbReference type="NCBIfam" id="TIGR01035">
    <property type="entry name" value="hemA"/>
    <property type="match status" value="1"/>
</dbReference>
<feature type="binding site" evidence="9 11">
    <location>
        <position position="109"/>
    </location>
    <ligand>
        <name>substrate</name>
    </ligand>
</feature>
<evidence type="ECO:0000256" key="12">
    <source>
        <dbReference type="PIRSR" id="PIRSR000445-3"/>
    </source>
</evidence>
<dbReference type="InterPro" id="IPR036453">
    <property type="entry name" value="GluRdtase_dimer_dom_sf"/>
</dbReference>
<dbReference type="GO" id="GO:0019353">
    <property type="term" value="P:protoporphyrinogen IX biosynthetic process from glutamate"/>
    <property type="evidence" value="ECO:0007669"/>
    <property type="project" value="TreeGrafter"/>
</dbReference>
<comment type="function">
    <text evidence="9">Catalyzes the NADPH-dependent reduction of glutamyl-tRNA(Glu) to glutamate 1-semialdehyde (GSA).</text>
</comment>
<dbReference type="FunFam" id="3.40.50.720:FF:000031">
    <property type="entry name" value="Glutamyl-tRNA reductase"/>
    <property type="match status" value="1"/>
</dbReference>
<dbReference type="SUPFAM" id="SSF69742">
    <property type="entry name" value="Glutamyl tRNA-reductase catalytic, N-terminal domain"/>
    <property type="match status" value="1"/>
</dbReference>
<evidence type="ECO:0000256" key="9">
    <source>
        <dbReference type="HAMAP-Rule" id="MF_00087"/>
    </source>
</evidence>
<protein>
    <recommendedName>
        <fullName evidence="8 9">Glutamyl-tRNA reductase</fullName>
        <shortName evidence="9">GluTR</shortName>
        <ecNumber evidence="3 9">1.2.1.70</ecNumber>
    </recommendedName>
</protein>
<comment type="catalytic activity">
    <reaction evidence="7 9 14">
        <text>(S)-4-amino-5-oxopentanoate + tRNA(Glu) + NADP(+) = L-glutamyl-tRNA(Glu) + NADPH + H(+)</text>
        <dbReference type="Rhea" id="RHEA:12344"/>
        <dbReference type="Rhea" id="RHEA-COMP:9663"/>
        <dbReference type="Rhea" id="RHEA-COMP:9680"/>
        <dbReference type="ChEBI" id="CHEBI:15378"/>
        <dbReference type="ChEBI" id="CHEBI:57501"/>
        <dbReference type="ChEBI" id="CHEBI:57783"/>
        <dbReference type="ChEBI" id="CHEBI:58349"/>
        <dbReference type="ChEBI" id="CHEBI:78442"/>
        <dbReference type="ChEBI" id="CHEBI:78520"/>
        <dbReference type="EC" id="1.2.1.70"/>
    </reaction>
</comment>
<dbReference type="PROSITE" id="PS00747">
    <property type="entry name" value="GLUTR"/>
    <property type="match status" value="1"/>
</dbReference>
<feature type="domain" description="Quinate/shikimate 5-dehydrogenase/glutamyl-tRNA reductase" evidence="17">
    <location>
        <begin position="171"/>
        <end position="306"/>
    </location>
</feature>
<feature type="binding site" evidence="9 11">
    <location>
        <begin position="114"/>
        <end position="116"/>
    </location>
    <ligand>
        <name>substrate</name>
    </ligand>
</feature>
<dbReference type="Proteomes" id="UP000295636">
    <property type="component" value="Unassembled WGS sequence"/>
</dbReference>
<feature type="active site" description="Nucleophile" evidence="9 10">
    <location>
        <position position="50"/>
    </location>
</feature>
<feature type="binding site" evidence="9 11">
    <location>
        <position position="120"/>
    </location>
    <ligand>
        <name>substrate</name>
    </ligand>
</feature>
<dbReference type="CDD" id="cd05213">
    <property type="entry name" value="NAD_bind_Glutamyl_tRNA_reduct"/>
    <property type="match status" value="1"/>
</dbReference>
<dbReference type="GO" id="GO:0008883">
    <property type="term" value="F:glutamyl-tRNA reductase activity"/>
    <property type="evidence" value="ECO:0007669"/>
    <property type="project" value="UniProtKB-UniRule"/>
</dbReference>
<dbReference type="PANTHER" id="PTHR43013:SF1">
    <property type="entry name" value="GLUTAMYL-TRNA REDUCTASE"/>
    <property type="match status" value="1"/>
</dbReference>
<feature type="binding site" evidence="9 11">
    <location>
        <begin position="49"/>
        <end position="52"/>
    </location>
    <ligand>
        <name>substrate</name>
    </ligand>
</feature>
<feature type="domain" description="Glutamyl-tRNA reductase N-terminal" evidence="18">
    <location>
        <begin position="7"/>
        <end position="156"/>
    </location>
</feature>
<dbReference type="InterPro" id="IPR015896">
    <property type="entry name" value="4pyrrol_synth_GluRdtase_dimer"/>
</dbReference>
<dbReference type="UniPathway" id="UPA00251">
    <property type="reaction ID" value="UER00316"/>
</dbReference>
<dbReference type="SUPFAM" id="SSF69075">
    <property type="entry name" value="Glutamyl tRNA-reductase dimerization domain"/>
    <property type="match status" value="1"/>
</dbReference>
<feature type="region of interest" description="Disordered" evidence="15">
    <location>
        <begin position="427"/>
        <end position="464"/>
    </location>
</feature>
<organism evidence="19 20">
    <name type="scientific">Paenibacillus piri</name>
    <dbReference type="NCBI Taxonomy" id="2547395"/>
    <lineage>
        <taxon>Bacteria</taxon>
        <taxon>Bacillati</taxon>
        <taxon>Bacillota</taxon>
        <taxon>Bacilli</taxon>
        <taxon>Bacillales</taxon>
        <taxon>Paenibacillaceae</taxon>
        <taxon>Paenibacillus</taxon>
    </lineage>
</organism>
<dbReference type="InterPro" id="IPR006151">
    <property type="entry name" value="Shikm_DH/Glu-tRNA_Rdtase"/>
</dbReference>
<evidence type="ECO:0000256" key="14">
    <source>
        <dbReference type="RuleBase" id="RU000584"/>
    </source>
</evidence>
<evidence type="ECO:0000256" key="2">
    <source>
        <dbReference type="ARBA" id="ARBA00005916"/>
    </source>
</evidence>
<dbReference type="OrthoDB" id="110209at2"/>
<feature type="compositionally biased region" description="Basic and acidic residues" evidence="15">
    <location>
        <begin position="431"/>
        <end position="449"/>
    </location>
</feature>
<dbReference type="AlphaFoldDB" id="A0A4R5KPX5"/>